<dbReference type="Gene3D" id="1.10.600.10">
    <property type="entry name" value="Farnesyl Diphosphate Synthase"/>
    <property type="match status" value="1"/>
</dbReference>
<keyword evidence="5 6" id="KW-0456">Lyase</keyword>
<dbReference type="InterPro" id="IPR008949">
    <property type="entry name" value="Isoprenoid_synthase_dom_sf"/>
</dbReference>
<dbReference type="GO" id="GO:0008299">
    <property type="term" value="P:isoprenoid biosynthetic process"/>
    <property type="evidence" value="ECO:0007669"/>
    <property type="project" value="UniProtKB-ARBA"/>
</dbReference>
<evidence type="ECO:0000256" key="5">
    <source>
        <dbReference type="ARBA" id="ARBA00023239"/>
    </source>
</evidence>
<dbReference type="GO" id="GO:0046872">
    <property type="term" value="F:metal ion binding"/>
    <property type="evidence" value="ECO:0007669"/>
    <property type="project" value="UniProtKB-KW"/>
</dbReference>
<evidence type="ECO:0000256" key="4">
    <source>
        <dbReference type="ARBA" id="ARBA00022842"/>
    </source>
</evidence>
<dbReference type="OrthoDB" id="6486656at2759"/>
<gene>
    <name evidence="7" type="ORF">EVG20_g6722</name>
</gene>
<evidence type="ECO:0000256" key="1">
    <source>
        <dbReference type="ARBA" id="ARBA00001946"/>
    </source>
</evidence>
<dbReference type="EC" id="4.2.3.-" evidence="6"/>
<keyword evidence="8" id="KW-1185">Reference proteome</keyword>
<protein>
    <recommendedName>
        <fullName evidence="6">Terpene synthase</fullName>
        <ecNumber evidence="6">4.2.3.-</ecNumber>
    </recommendedName>
</protein>
<comment type="similarity">
    <text evidence="2 6">Belongs to the terpene synthase family.</text>
</comment>
<dbReference type="GO" id="GO:0010333">
    <property type="term" value="F:terpene synthase activity"/>
    <property type="evidence" value="ECO:0007669"/>
    <property type="project" value="InterPro"/>
</dbReference>
<dbReference type="PANTHER" id="PTHR35201:SF4">
    <property type="entry name" value="BETA-PINACENE SYNTHASE-RELATED"/>
    <property type="match status" value="1"/>
</dbReference>
<keyword evidence="3 6" id="KW-0479">Metal-binding</keyword>
<dbReference type="Proteomes" id="UP000298327">
    <property type="component" value="Unassembled WGS sequence"/>
</dbReference>
<comment type="caution">
    <text evidence="7">The sequence shown here is derived from an EMBL/GenBank/DDBJ whole genome shotgun (WGS) entry which is preliminary data.</text>
</comment>
<dbReference type="EMBL" id="SEOQ01000466">
    <property type="protein sequence ID" value="TFY62379.1"/>
    <property type="molecule type" value="Genomic_DNA"/>
</dbReference>
<dbReference type="PANTHER" id="PTHR35201">
    <property type="entry name" value="TERPENE SYNTHASE"/>
    <property type="match status" value="1"/>
</dbReference>
<dbReference type="InterPro" id="IPR034686">
    <property type="entry name" value="Terpene_cyclase-like_2"/>
</dbReference>
<accession>A0A4Y9YN18</accession>
<evidence type="ECO:0000313" key="8">
    <source>
        <dbReference type="Proteomes" id="UP000298327"/>
    </source>
</evidence>
<sequence>MSQKLHIPDTLANWKWPRHLNPHYLEVKRESAAWAAGFRAFSSKAQHAFDLCDINLLAALAYPLADKARLRSGCDMMNLFFIIDEYSDVANVSEVKEQAKIVMDALRNPNRPRPKDEWVGGEIARQFWELAMKTASAQAQKRFIQIFEEYLQSVIVQASDREHSHIRDIDSYMKVRRDTIGVKPSYALLEFDMNLPDEVVSHPIIQELMCLSTDMICLNNDILSYNVEQARCDDAHNIVMIVMHQFKMDTAGAMNWVADYHAKLERKFNDTYLKVPKWGGPLDLQVARYVDGLGNWVRANDQWSFESERYFGNGGLRIMKTRTITLLPKEKIEAVGPQAVDGSLL</sequence>
<dbReference type="AlphaFoldDB" id="A0A4Y9YN18"/>
<dbReference type="SFLD" id="SFLDS00005">
    <property type="entry name" value="Isoprenoid_Synthase_Type_I"/>
    <property type="match status" value="1"/>
</dbReference>
<evidence type="ECO:0000313" key="7">
    <source>
        <dbReference type="EMBL" id="TFY62379.1"/>
    </source>
</evidence>
<reference evidence="7 8" key="1">
    <citation type="submission" date="2019-02" db="EMBL/GenBank/DDBJ databases">
        <title>Genome sequencing of the rare red list fungi Dentipellis fragilis.</title>
        <authorList>
            <person name="Buettner E."/>
            <person name="Kellner H."/>
        </authorList>
    </citation>
    <scope>NUCLEOTIDE SEQUENCE [LARGE SCALE GENOMIC DNA]</scope>
    <source>
        <strain evidence="7 8">DSM 105465</strain>
    </source>
</reference>
<keyword evidence="4 6" id="KW-0460">Magnesium</keyword>
<name>A0A4Y9YN18_9AGAM</name>
<organism evidence="7 8">
    <name type="scientific">Dentipellis fragilis</name>
    <dbReference type="NCBI Taxonomy" id="205917"/>
    <lineage>
        <taxon>Eukaryota</taxon>
        <taxon>Fungi</taxon>
        <taxon>Dikarya</taxon>
        <taxon>Basidiomycota</taxon>
        <taxon>Agaricomycotina</taxon>
        <taxon>Agaricomycetes</taxon>
        <taxon>Russulales</taxon>
        <taxon>Hericiaceae</taxon>
        <taxon>Dentipellis</taxon>
    </lineage>
</organism>
<dbReference type="SFLD" id="SFLDG01020">
    <property type="entry name" value="Terpene_Cyclase_Like_2"/>
    <property type="match status" value="1"/>
</dbReference>
<proteinExistence type="inferred from homology"/>
<dbReference type="SUPFAM" id="SSF48576">
    <property type="entry name" value="Terpenoid synthases"/>
    <property type="match status" value="1"/>
</dbReference>
<comment type="cofactor">
    <cofactor evidence="1 6">
        <name>Mg(2+)</name>
        <dbReference type="ChEBI" id="CHEBI:18420"/>
    </cofactor>
</comment>
<evidence type="ECO:0000256" key="3">
    <source>
        <dbReference type="ARBA" id="ARBA00022723"/>
    </source>
</evidence>
<evidence type="ECO:0000256" key="2">
    <source>
        <dbReference type="ARBA" id="ARBA00006333"/>
    </source>
</evidence>
<dbReference type="Pfam" id="PF19086">
    <property type="entry name" value="Terpene_syn_C_2"/>
    <property type="match status" value="1"/>
</dbReference>
<evidence type="ECO:0000256" key="6">
    <source>
        <dbReference type="RuleBase" id="RU366034"/>
    </source>
</evidence>